<feature type="compositionally biased region" description="Gly residues" evidence="1">
    <location>
        <begin position="185"/>
        <end position="212"/>
    </location>
</feature>
<dbReference type="EMBL" id="JAXUIC010000004">
    <property type="protein sequence ID" value="KAK4593135.1"/>
    <property type="molecule type" value="Genomic_DNA"/>
</dbReference>
<reference evidence="2 3" key="1">
    <citation type="journal article" date="2023" name="G3 (Bethesda)">
        <title>A haplotype-resolved chromosome-scale genome for Quercus rubra L. provides insights into the genetics of adaptive traits for red oak species.</title>
        <authorList>
            <person name="Kapoor B."/>
            <person name="Jenkins J."/>
            <person name="Schmutz J."/>
            <person name="Zhebentyayeva T."/>
            <person name="Kuelheim C."/>
            <person name="Coggeshall M."/>
            <person name="Heim C."/>
            <person name="Lasky J.R."/>
            <person name="Leites L."/>
            <person name="Islam-Faridi N."/>
            <person name="Romero-Severson J."/>
            <person name="DeLeo V.L."/>
            <person name="Lucas S.M."/>
            <person name="Lazic D."/>
            <person name="Gailing O."/>
            <person name="Carlson J."/>
            <person name="Staton M."/>
        </authorList>
    </citation>
    <scope>NUCLEOTIDE SEQUENCE [LARGE SCALE GENOMIC DNA]</scope>
    <source>
        <strain evidence="2">Pseudo-F2</strain>
    </source>
</reference>
<proteinExistence type="predicted"/>
<evidence type="ECO:0000313" key="2">
    <source>
        <dbReference type="EMBL" id="KAK4593135.1"/>
    </source>
</evidence>
<accession>A0AAN7FN79</accession>
<keyword evidence="3" id="KW-1185">Reference proteome</keyword>
<organism evidence="2 3">
    <name type="scientific">Quercus rubra</name>
    <name type="common">Northern red oak</name>
    <name type="synonym">Quercus borealis</name>
    <dbReference type="NCBI Taxonomy" id="3512"/>
    <lineage>
        <taxon>Eukaryota</taxon>
        <taxon>Viridiplantae</taxon>
        <taxon>Streptophyta</taxon>
        <taxon>Embryophyta</taxon>
        <taxon>Tracheophyta</taxon>
        <taxon>Spermatophyta</taxon>
        <taxon>Magnoliopsida</taxon>
        <taxon>eudicotyledons</taxon>
        <taxon>Gunneridae</taxon>
        <taxon>Pentapetalae</taxon>
        <taxon>rosids</taxon>
        <taxon>fabids</taxon>
        <taxon>Fagales</taxon>
        <taxon>Fagaceae</taxon>
        <taxon>Quercus</taxon>
    </lineage>
</organism>
<protein>
    <submittedName>
        <fullName evidence="2">Uncharacterized protein</fullName>
    </submittedName>
</protein>
<dbReference type="PANTHER" id="PTHR37725:SF1">
    <property type="match status" value="1"/>
</dbReference>
<dbReference type="PANTHER" id="PTHR37725">
    <property type="match status" value="1"/>
</dbReference>
<evidence type="ECO:0000256" key="1">
    <source>
        <dbReference type="SAM" id="MobiDB-lite"/>
    </source>
</evidence>
<feature type="compositionally biased region" description="Polar residues" evidence="1">
    <location>
        <begin position="147"/>
        <end position="166"/>
    </location>
</feature>
<sequence>MDNHAPWGQPYEQETYPIWYPSDERMTNYPTNKIPSGSWNQPTFGTIDDMSIFESGLYRQQYDYYGDNMYMGANNYYGFEPTPEKPVDPRLLSLLKFSRELYVRRKELCKKNFPKLHDEFVELSKKYGGVVPQVQIPHLQVNRRRSTPTLQRSLSVGSPRTPSNRGGESDLRLDRFKIRTLSVDSGGGGGGGGGGSGSGSGGIGIVVQGGQGDTTNPGGSKSK</sequence>
<name>A0AAN7FN79_QUERU</name>
<dbReference type="AlphaFoldDB" id="A0AAN7FN79"/>
<dbReference type="Proteomes" id="UP001324115">
    <property type="component" value="Unassembled WGS sequence"/>
</dbReference>
<feature type="region of interest" description="Disordered" evidence="1">
    <location>
        <begin position="138"/>
        <end position="223"/>
    </location>
</feature>
<feature type="compositionally biased region" description="Basic and acidic residues" evidence="1">
    <location>
        <begin position="167"/>
        <end position="177"/>
    </location>
</feature>
<comment type="caution">
    <text evidence="2">The sequence shown here is derived from an EMBL/GenBank/DDBJ whole genome shotgun (WGS) entry which is preliminary data.</text>
</comment>
<gene>
    <name evidence="2" type="ORF">RGQ29_017331</name>
</gene>
<feature type="compositionally biased region" description="Polar residues" evidence="1">
    <location>
        <begin position="213"/>
        <end position="223"/>
    </location>
</feature>
<evidence type="ECO:0000313" key="3">
    <source>
        <dbReference type="Proteomes" id="UP001324115"/>
    </source>
</evidence>